<keyword evidence="2 4" id="KW-1133">Transmembrane helix</keyword>
<dbReference type="EMBL" id="JACAPU010000015">
    <property type="protein sequence ID" value="NWB47723.1"/>
    <property type="molecule type" value="Genomic_DNA"/>
</dbReference>
<proteinExistence type="predicted"/>
<organism evidence="6 7">
    <name type="scientific">Pseudomonas gingeri</name>
    <dbReference type="NCBI Taxonomy" id="117681"/>
    <lineage>
        <taxon>Bacteria</taxon>
        <taxon>Pseudomonadati</taxon>
        <taxon>Pseudomonadota</taxon>
        <taxon>Gammaproteobacteria</taxon>
        <taxon>Pseudomonadales</taxon>
        <taxon>Pseudomonadaceae</taxon>
        <taxon>Pseudomonas</taxon>
    </lineage>
</organism>
<dbReference type="SUPFAM" id="SSF103473">
    <property type="entry name" value="MFS general substrate transporter"/>
    <property type="match status" value="1"/>
</dbReference>
<dbReference type="Proteomes" id="UP000582981">
    <property type="component" value="Unassembled WGS sequence"/>
</dbReference>
<feature type="transmembrane region" description="Helical" evidence="4">
    <location>
        <begin position="347"/>
        <end position="369"/>
    </location>
</feature>
<feature type="transmembrane region" description="Helical" evidence="4">
    <location>
        <begin position="227"/>
        <end position="250"/>
    </location>
</feature>
<feature type="transmembrane region" description="Helical" evidence="4">
    <location>
        <begin position="256"/>
        <end position="278"/>
    </location>
</feature>
<reference evidence="6 7" key="1">
    <citation type="submission" date="2020-04" db="EMBL/GenBank/DDBJ databases">
        <title>Molecular characterization of pseudomonads from Agaricus bisporus reveal novel blotch 2 pathogens in Western Europe.</title>
        <authorList>
            <person name="Taparia T."/>
            <person name="Krijger M."/>
            <person name="Haynes E."/>
            <person name="Elpinstone J.G."/>
            <person name="Noble R."/>
            <person name="Van Der Wolf J."/>
        </authorList>
    </citation>
    <scope>NUCLEOTIDE SEQUENCE [LARGE SCALE GENOMIC DNA]</scope>
    <source>
        <strain evidence="6 7">F1001</strain>
    </source>
</reference>
<feature type="transmembrane region" description="Helical" evidence="4">
    <location>
        <begin position="375"/>
        <end position="396"/>
    </location>
</feature>
<keyword evidence="3 4" id="KW-0472">Membrane</keyword>
<evidence type="ECO:0000256" key="3">
    <source>
        <dbReference type="ARBA" id="ARBA00023136"/>
    </source>
</evidence>
<feature type="transmembrane region" description="Helical" evidence="4">
    <location>
        <begin position="316"/>
        <end position="335"/>
    </location>
</feature>
<protein>
    <submittedName>
        <fullName evidence="6">MFS transporter</fullName>
    </submittedName>
</protein>
<name>A0A7Y7WEZ9_9PSED</name>
<feature type="transmembrane region" description="Helical" evidence="4">
    <location>
        <begin position="177"/>
        <end position="199"/>
    </location>
</feature>
<evidence type="ECO:0000313" key="6">
    <source>
        <dbReference type="EMBL" id="NWB47723.1"/>
    </source>
</evidence>
<evidence type="ECO:0000259" key="5">
    <source>
        <dbReference type="PROSITE" id="PS50850"/>
    </source>
</evidence>
<feature type="transmembrane region" description="Helical" evidence="4">
    <location>
        <begin position="290"/>
        <end position="310"/>
    </location>
</feature>
<feature type="domain" description="Major facilitator superfamily (MFS) profile" evidence="5">
    <location>
        <begin position="24"/>
        <end position="401"/>
    </location>
</feature>
<gene>
    <name evidence="6" type="ORF">HX829_14615</name>
</gene>
<evidence type="ECO:0000256" key="2">
    <source>
        <dbReference type="ARBA" id="ARBA00022989"/>
    </source>
</evidence>
<dbReference type="RefSeq" id="WP_100942810.1">
    <property type="nucleotide sequence ID" value="NZ_JACAPU010000015.1"/>
</dbReference>
<comment type="caution">
    <text evidence="6">The sequence shown here is derived from an EMBL/GenBank/DDBJ whole genome shotgun (WGS) entry which is preliminary data.</text>
</comment>
<dbReference type="AlphaFoldDB" id="A0A7Y7WEZ9"/>
<feature type="transmembrane region" description="Helical" evidence="4">
    <location>
        <begin position="90"/>
        <end position="120"/>
    </location>
</feature>
<dbReference type="PANTHER" id="PTHR43129:SF1">
    <property type="entry name" value="FOSMIDOMYCIN RESISTANCE PROTEIN"/>
    <property type="match status" value="1"/>
</dbReference>
<evidence type="ECO:0000256" key="4">
    <source>
        <dbReference type="SAM" id="Phobius"/>
    </source>
</evidence>
<dbReference type="GO" id="GO:0005886">
    <property type="term" value="C:plasma membrane"/>
    <property type="evidence" value="ECO:0007669"/>
    <property type="project" value="TreeGrafter"/>
</dbReference>
<keyword evidence="1 4" id="KW-0812">Transmembrane</keyword>
<dbReference type="PROSITE" id="PS50850">
    <property type="entry name" value="MFS"/>
    <property type="match status" value="1"/>
</dbReference>
<evidence type="ECO:0000313" key="7">
    <source>
        <dbReference type="Proteomes" id="UP000582981"/>
    </source>
</evidence>
<dbReference type="Pfam" id="PF07690">
    <property type="entry name" value="MFS_1"/>
    <property type="match status" value="2"/>
</dbReference>
<dbReference type="InterPro" id="IPR020846">
    <property type="entry name" value="MFS_dom"/>
</dbReference>
<dbReference type="Gene3D" id="1.20.1250.20">
    <property type="entry name" value="MFS general substrate transporter like domains"/>
    <property type="match status" value="1"/>
</dbReference>
<accession>A0A7Y7WEZ9</accession>
<dbReference type="PANTHER" id="PTHR43129">
    <property type="entry name" value="FOSMIDOMYCIN RESISTANCE PROTEIN"/>
    <property type="match status" value="1"/>
</dbReference>
<evidence type="ECO:0000256" key="1">
    <source>
        <dbReference type="ARBA" id="ARBA00022692"/>
    </source>
</evidence>
<dbReference type="InterPro" id="IPR011701">
    <property type="entry name" value="MFS"/>
</dbReference>
<sequence length="402" mass="41347">MTDLKSPLTLSESPPAEASLRRRSLLAACSAHAVHDGLTDVIYVLLPIWQAQFGMSYAQVGLLRGAYSGMMAGFQLLASRAARRWGRERLLVGGTALAALAYLLVGQAGGLTVLLLALLLGGLGASTQHPLASSLITDTHEAGGGVKEALSQYNFSGDIGKTLLPGLVGLLLTVVSWRASVTLIGVLGLAAAVLLWWLVPTQAATSLGPRKASAALAGKGSANGLRALLLTGTLDSAVRMGFLTFLPFLLSSKGAGTAGIGLALMLLFVGGAFGKLFCGYLGARIGMMKTVWLTESATSVLIVLAVYLPLSGMMAMLPLLGLVLNGTSSVLYGVVPELSEAGKREQAFALFYTGTIGGGALAPVLFGGLGDVTGIPVAVMALAATVLLTLPLSWCVQRALDR</sequence>
<dbReference type="GO" id="GO:0022857">
    <property type="term" value="F:transmembrane transporter activity"/>
    <property type="evidence" value="ECO:0007669"/>
    <property type="project" value="InterPro"/>
</dbReference>
<dbReference type="InterPro" id="IPR036259">
    <property type="entry name" value="MFS_trans_sf"/>
</dbReference>